<feature type="transmembrane region" description="Helical" evidence="1">
    <location>
        <begin position="58"/>
        <end position="75"/>
    </location>
</feature>
<keyword evidence="1" id="KW-0472">Membrane</keyword>
<proteinExistence type="predicted"/>
<gene>
    <name evidence="2" type="ORF">SAMN05444372_11269</name>
</gene>
<dbReference type="Proteomes" id="UP000184020">
    <property type="component" value="Unassembled WGS sequence"/>
</dbReference>
<keyword evidence="1" id="KW-1133">Transmembrane helix</keyword>
<keyword evidence="3" id="KW-1185">Reference proteome</keyword>
<keyword evidence="1" id="KW-0812">Transmembrane</keyword>
<organism evidence="2 3">
    <name type="scientific">Flavobacterium micromati</name>
    <dbReference type="NCBI Taxonomy" id="229205"/>
    <lineage>
        <taxon>Bacteria</taxon>
        <taxon>Pseudomonadati</taxon>
        <taxon>Bacteroidota</taxon>
        <taxon>Flavobacteriia</taxon>
        <taxon>Flavobacteriales</taxon>
        <taxon>Flavobacteriaceae</taxon>
        <taxon>Flavobacterium</taxon>
    </lineage>
</organism>
<dbReference type="STRING" id="229205.SAMN05444372_11269"/>
<sequence>MFFFLKNLVSFRSPRCHNGELFKYKWYNLSKNTKIVDKFYVCKQRTEIELGFYQRTGYVSYGLTIAFSIITFIIWKLSTVYSFKNIEILWWFP</sequence>
<dbReference type="EMBL" id="FQWF01000012">
    <property type="protein sequence ID" value="SHG97005.1"/>
    <property type="molecule type" value="Genomic_DNA"/>
</dbReference>
<accession>A0A1M5P5L3</accession>
<protein>
    <submittedName>
        <fullName evidence="2">Uncharacterized protein</fullName>
    </submittedName>
</protein>
<reference evidence="3" key="1">
    <citation type="submission" date="2016-11" db="EMBL/GenBank/DDBJ databases">
        <authorList>
            <person name="Varghese N."/>
            <person name="Submissions S."/>
        </authorList>
    </citation>
    <scope>NUCLEOTIDE SEQUENCE [LARGE SCALE GENOMIC DNA]</scope>
    <source>
        <strain evidence="3">DSM 17659</strain>
    </source>
</reference>
<evidence type="ECO:0000256" key="1">
    <source>
        <dbReference type="SAM" id="Phobius"/>
    </source>
</evidence>
<name>A0A1M5P5L3_9FLAO</name>
<evidence type="ECO:0000313" key="3">
    <source>
        <dbReference type="Proteomes" id="UP000184020"/>
    </source>
</evidence>
<evidence type="ECO:0000313" key="2">
    <source>
        <dbReference type="EMBL" id="SHG97005.1"/>
    </source>
</evidence>
<dbReference type="AlphaFoldDB" id="A0A1M5P5L3"/>